<comment type="caution">
    <text evidence="1">The sequence shown here is derived from an EMBL/GenBank/DDBJ whole genome shotgun (WGS) entry which is preliminary data.</text>
</comment>
<dbReference type="Gene3D" id="2.120.10.80">
    <property type="entry name" value="Kelch-type beta propeller"/>
    <property type="match status" value="1"/>
</dbReference>
<sequence>MPTRTLRSRRQAPGAKATVLPAAAPAPAKKAAREKAKGLTQVEGVLLKPLVGEVVCGIYPFRTLPDVKRNQVIYFGYDSCSNAAIFILDCAARTSIKLTGDDMNFISPDGTLVDKEFPDLIYTSAVLIYTGQDRLVLSFGGSPFTGKEITTAVSSLFLFNIDKREWTEVPPPTEGAPLPRVSGTGIWKDSRFYVFGGRVLIGQGANAKLEDARSYSILEVGGFAGDDWTTIELKWIFSDKEYPGGSPYVGFMGGFGFCSDGKEVLLLPGAPEEVDTVSYKAYRPLKYNFECDSFTFPNLGDFQKLPDNVDWYHAMPPTVGHPLLAKLRPFKGLDPAGKPRTVSFLRLMRTSSTREGTKKGSLPYISSLWAVSVAQDIQIQEVGICVQVDRLSIANKADFYSFATTGNKMYFVGKSTVKNNERGYLAEV</sequence>
<gene>
    <name evidence="1" type="ORF">DFP72DRAFT_939240</name>
</gene>
<accession>A0A8H6LSK9</accession>
<organism evidence="1 2">
    <name type="scientific">Ephemerocybe angulata</name>
    <dbReference type="NCBI Taxonomy" id="980116"/>
    <lineage>
        <taxon>Eukaryota</taxon>
        <taxon>Fungi</taxon>
        <taxon>Dikarya</taxon>
        <taxon>Basidiomycota</taxon>
        <taxon>Agaricomycotina</taxon>
        <taxon>Agaricomycetes</taxon>
        <taxon>Agaricomycetidae</taxon>
        <taxon>Agaricales</taxon>
        <taxon>Agaricineae</taxon>
        <taxon>Psathyrellaceae</taxon>
        <taxon>Ephemerocybe</taxon>
    </lineage>
</organism>
<dbReference type="Proteomes" id="UP000521943">
    <property type="component" value="Unassembled WGS sequence"/>
</dbReference>
<name>A0A8H6LSK9_9AGAR</name>
<dbReference type="EMBL" id="JACGCI010000193">
    <property type="protein sequence ID" value="KAF6742218.1"/>
    <property type="molecule type" value="Genomic_DNA"/>
</dbReference>
<reference evidence="1 2" key="1">
    <citation type="submission" date="2020-07" db="EMBL/GenBank/DDBJ databases">
        <title>Comparative genomics of pyrophilous fungi reveals a link between fire events and developmental genes.</title>
        <authorList>
            <consortium name="DOE Joint Genome Institute"/>
            <person name="Steindorff A.S."/>
            <person name="Carver A."/>
            <person name="Calhoun S."/>
            <person name="Stillman K."/>
            <person name="Liu H."/>
            <person name="Lipzen A."/>
            <person name="Pangilinan J."/>
            <person name="Labutti K."/>
            <person name="Bruns T.D."/>
            <person name="Grigoriev I.V."/>
        </authorList>
    </citation>
    <scope>NUCLEOTIDE SEQUENCE [LARGE SCALE GENOMIC DNA]</scope>
    <source>
        <strain evidence="1 2">CBS 144469</strain>
    </source>
</reference>
<proteinExistence type="predicted"/>
<dbReference type="AlphaFoldDB" id="A0A8H6LSK9"/>
<dbReference type="InterPro" id="IPR015915">
    <property type="entry name" value="Kelch-typ_b-propeller"/>
</dbReference>
<protein>
    <submittedName>
        <fullName evidence="1">Uncharacterized protein</fullName>
    </submittedName>
</protein>
<evidence type="ECO:0000313" key="1">
    <source>
        <dbReference type="EMBL" id="KAF6742218.1"/>
    </source>
</evidence>
<keyword evidence="2" id="KW-1185">Reference proteome</keyword>
<dbReference type="OrthoDB" id="191037at2759"/>
<dbReference type="SUPFAM" id="SSF117281">
    <property type="entry name" value="Kelch motif"/>
    <property type="match status" value="1"/>
</dbReference>
<evidence type="ECO:0000313" key="2">
    <source>
        <dbReference type="Proteomes" id="UP000521943"/>
    </source>
</evidence>